<sequence length="189" mass="21730">VVWTLQDEENWNATHRFSGKIWVAAGLLSMSCGLFSDSMAALFLFIVAIMAAAFGSILYSYLYYRKKLRTGKGLAVHCNHKVVAVYVFIMLACVLFTVWTLYTGKIEICYGENEFTVQAEGWQDYTVKYDAIESIAYEENMFRDTNTIRTNGFGNLKYSMGHFRDEIHADYIRYTHNDCDTYVVMEVEG</sequence>
<comment type="caution">
    <text evidence="2">The sequence shown here is derived from an EMBL/GenBank/DDBJ whole genome shotgun (WGS) entry which is preliminary data.</text>
</comment>
<feature type="non-terminal residue" evidence="2">
    <location>
        <position position="1"/>
    </location>
</feature>
<protein>
    <submittedName>
        <fullName evidence="2">Uncharacterized protein</fullName>
    </submittedName>
</protein>
<evidence type="ECO:0000256" key="1">
    <source>
        <dbReference type="SAM" id="Phobius"/>
    </source>
</evidence>
<keyword evidence="1" id="KW-0472">Membrane</keyword>
<gene>
    <name evidence="2" type="ORF">OBE_02705</name>
</gene>
<feature type="transmembrane region" description="Helical" evidence="1">
    <location>
        <begin position="39"/>
        <end position="62"/>
    </location>
</feature>
<reference evidence="2" key="1">
    <citation type="journal article" date="2013" name="Environ. Microbiol.">
        <title>Microbiota from the distal guts of lean and obese adolescents exhibit partial functional redundancy besides clear differences in community structure.</title>
        <authorList>
            <person name="Ferrer M."/>
            <person name="Ruiz A."/>
            <person name="Lanza F."/>
            <person name="Haange S.B."/>
            <person name="Oberbach A."/>
            <person name="Till H."/>
            <person name="Bargiela R."/>
            <person name="Campoy C."/>
            <person name="Segura M.T."/>
            <person name="Richter M."/>
            <person name="von Bergen M."/>
            <person name="Seifert J."/>
            <person name="Suarez A."/>
        </authorList>
    </citation>
    <scope>NUCLEOTIDE SEQUENCE</scope>
</reference>
<dbReference type="InterPro" id="IPR025962">
    <property type="entry name" value="SdpI/YhfL"/>
</dbReference>
<evidence type="ECO:0000313" key="2">
    <source>
        <dbReference type="EMBL" id="EKC72816.1"/>
    </source>
</evidence>
<feature type="transmembrane region" description="Helical" evidence="1">
    <location>
        <begin position="83"/>
        <end position="102"/>
    </location>
</feature>
<name>K1UMN1_9ZZZZ</name>
<feature type="non-terminal residue" evidence="2">
    <location>
        <position position="189"/>
    </location>
</feature>
<dbReference type="Pfam" id="PF13630">
    <property type="entry name" value="SdpI"/>
    <property type="match status" value="1"/>
</dbReference>
<keyword evidence="1" id="KW-1133">Transmembrane helix</keyword>
<keyword evidence="1" id="KW-0812">Transmembrane</keyword>
<dbReference type="AlphaFoldDB" id="K1UMN1"/>
<dbReference type="EMBL" id="AJWZ01001768">
    <property type="protein sequence ID" value="EKC72816.1"/>
    <property type="molecule type" value="Genomic_DNA"/>
</dbReference>
<accession>K1UMN1</accession>
<proteinExistence type="predicted"/>
<organism evidence="2">
    <name type="scientific">human gut metagenome</name>
    <dbReference type="NCBI Taxonomy" id="408170"/>
    <lineage>
        <taxon>unclassified sequences</taxon>
        <taxon>metagenomes</taxon>
        <taxon>organismal metagenomes</taxon>
    </lineage>
</organism>